<dbReference type="GO" id="GO:0006415">
    <property type="term" value="P:translational termination"/>
    <property type="evidence" value="ECO:0007669"/>
    <property type="project" value="UniProtKB-UniRule"/>
</dbReference>
<organism evidence="8 9">
    <name type="scientific">Sinanaerobacter chloroacetimidivorans</name>
    <dbReference type="NCBI Taxonomy" id="2818044"/>
    <lineage>
        <taxon>Bacteria</taxon>
        <taxon>Bacillati</taxon>
        <taxon>Bacillota</taxon>
        <taxon>Clostridia</taxon>
        <taxon>Peptostreptococcales</taxon>
        <taxon>Anaerovoracaceae</taxon>
        <taxon>Sinanaerobacter</taxon>
    </lineage>
</organism>
<dbReference type="RefSeq" id="WP_227016893.1">
    <property type="nucleotide sequence ID" value="NZ_JAGSND010000001.1"/>
</dbReference>
<reference evidence="8" key="2">
    <citation type="submission" date="2021-04" db="EMBL/GenBank/DDBJ databases">
        <authorList>
            <person name="Liu J."/>
        </authorList>
    </citation>
    <scope>NUCLEOTIDE SEQUENCE</scope>
    <source>
        <strain evidence="8">BAD-6</strain>
    </source>
</reference>
<dbReference type="Gene3D" id="1.10.132.20">
    <property type="entry name" value="Ribosome-recycling factor"/>
    <property type="match status" value="1"/>
</dbReference>
<evidence type="ECO:0000256" key="3">
    <source>
        <dbReference type="ARBA" id="ARBA00022490"/>
    </source>
</evidence>
<dbReference type="CDD" id="cd00520">
    <property type="entry name" value="RRF"/>
    <property type="match status" value="1"/>
</dbReference>
<protein>
    <recommendedName>
        <fullName evidence="5">Ribosome-recycling factor</fullName>
        <shortName evidence="5">RRF</shortName>
    </recommendedName>
    <alternativeName>
        <fullName evidence="5">Ribosome-releasing factor</fullName>
    </alternativeName>
</protein>
<feature type="coiled-coil region" evidence="6">
    <location>
        <begin position="125"/>
        <end position="159"/>
    </location>
</feature>
<dbReference type="SUPFAM" id="SSF55194">
    <property type="entry name" value="Ribosome recycling factor, RRF"/>
    <property type="match status" value="1"/>
</dbReference>
<evidence type="ECO:0000256" key="2">
    <source>
        <dbReference type="ARBA" id="ARBA00005912"/>
    </source>
</evidence>
<evidence type="ECO:0000259" key="7">
    <source>
        <dbReference type="Pfam" id="PF01765"/>
    </source>
</evidence>
<keyword evidence="9" id="KW-1185">Reference proteome</keyword>
<dbReference type="EMBL" id="JAGSND010000001">
    <property type="protein sequence ID" value="MBR0596773.1"/>
    <property type="molecule type" value="Genomic_DNA"/>
</dbReference>
<comment type="similarity">
    <text evidence="2 5">Belongs to the RRF family.</text>
</comment>
<evidence type="ECO:0000256" key="1">
    <source>
        <dbReference type="ARBA" id="ARBA00004496"/>
    </source>
</evidence>
<evidence type="ECO:0000256" key="6">
    <source>
        <dbReference type="SAM" id="Coils"/>
    </source>
</evidence>
<comment type="subcellular location">
    <subcellularLocation>
        <location evidence="1 5">Cytoplasm</location>
    </subcellularLocation>
</comment>
<dbReference type="FunFam" id="1.10.132.20:FF:000001">
    <property type="entry name" value="Ribosome-recycling factor"/>
    <property type="match status" value="1"/>
</dbReference>
<comment type="function">
    <text evidence="5">Responsible for the release of ribosomes from messenger RNA at the termination of protein biosynthesis. May increase the efficiency of translation by recycling ribosomes from one round of translation to another.</text>
</comment>
<keyword evidence="6" id="KW-0175">Coiled coil</keyword>
<evidence type="ECO:0000313" key="8">
    <source>
        <dbReference type="EMBL" id="MBR0596773.1"/>
    </source>
</evidence>
<proteinExistence type="inferred from homology"/>
<dbReference type="InterPro" id="IPR002661">
    <property type="entry name" value="Ribosome_recyc_fac"/>
</dbReference>
<dbReference type="PANTHER" id="PTHR20982">
    <property type="entry name" value="RIBOSOME RECYCLING FACTOR"/>
    <property type="match status" value="1"/>
</dbReference>
<evidence type="ECO:0000256" key="4">
    <source>
        <dbReference type="ARBA" id="ARBA00022917"/>
    </source>
</evidence>
<dbReference type="NCBIfam" id="TIGR00496">
    <property type="entry name" value="frr"/>
    <property type="match status" value="1"/>
</dbReference>
<gene>
    <name evidence="5 8" type="primary">frr</name>
    <name evidence="8" type="ORF">KCX82_02685</name>
</gene>
<dbReference type="Pfam" id="PF01765">
    <property type="entry name" value="RRF"/>
    <property type="match status" value="1"/>
</dbReference>
<dbReference type="InterPro" id="IPR023584">
    <property type="entry name" value="Ribosome_recyc_fac_dom"/>
</dbReference>
<dbReference type="GO" id="GO:0043023">
    <property type="term" value="F:ribosomal large subunit binding"/>
    <property type="evidence" value="ECO:0007669"/>
    <property type="project" value="TreeGrafter"/>
</dbReference>
<evidence type="ECO:0000256" key="5">
    <source>
        <dbReference type="HAMAP-Rule" id="MF_00040"/>
    </source>
</evidence>
<dbReference type="AlphaFoldDB" id="A0A8J7VZB9"/>
<name>A0A8J7VZB9_9FIRM</name>
<accession>A0A8J7VZB9</accession>
<dbReference type="GO" id="GO:0005737">
    <property type="term" value="C:cytoplasm"/>
    <property type="evidence" value="ECO:0007669"/>
    <property type="project" value="UniProtKB-SubCell"/>
</dbReference>
<dbReference type="PANTHER" id="PTHR20982:SF3">
    <property type="entry name" value="MITOCHONDRIAL RIBOSOME RECYCLING FACTOR PSEUDO 1"/>
    <property type="match status" value="1"/>
</dbReference>
<evidence type="ECO:0000313" key="9">
    <source>
        <dbReference type="Proteomes" id="UP000675664"/>
    </source>
</evidence>
<comment type="caution">
    <text evidence="8">The sequence shown here is derived from an EMBL/GenBank/DDBJ whole genome shotgun (WGS) entry which is preliminary data.</text>
</comment>
<dbReference type="HAMAP" id="MF_00040">
    <property type="entry name" value="RRF"/>
    <property type="match status" value="1"/>
</dbReference>
<keyword evidence="3 5" id="KW-0963">Cytoplasm</keyword>
<dbReference type="InterPro" id="IPR036191">
    <property type="entry name" value="RRF_sf"/>
</dbReference>
<sequence>MSIDVQQVLDEKTKKSMAVLKEELNTVRAGRANAALLDKVMVDYYGSPTPLKNISNISVPDPRSLMISPFDPKSIHDIEKAINVANLGINPSNDGKVIRLVIPAVTEERRKELTKTVKKMGEDAKVAIRNERRDANDELKKQEKAGELTEDDLKKALDEVQKKTDKCIKDIDQMIVDKEKEIMEV</sequence>
<dbReference type="Gene3D" id="3.30.1360.40">
    <property type="match status" value="1"/>
</dbReference>
<keyword evidence="4 5" id="KW-0648">Protein biosynthesis</keyword>
<dbReference type="FunFam" id="3.30.1360.40:FF:000001">
    <property type="entry name" value="Ribosome-recycling factor"/>
    <property type="match status" value="1"/>
</dbReference>
<dbReference type="Proteomes" id="UP000675664">
    <property type="component" value="Unassembled WGS sequence"/>
</dbReference>
<feature type="domain" description="Ribosome recycling factor" evidence="7">
    <location>
        <begin position="20"/>
        <end position="183"/>
    </location>
</feature>
<reference evidence="8" key="1">
    <citation type="submission" date="2021-04" db="EMBL/GenBank/DDBJ databases">
        <title>Sinoanaerobacter chloroacetimidivorans sp. nov., an obligate anaerobic bacterium isolated from anaerobic sludge.</title>
        <authorList>
            <person name="Bao Y."/>
        </authorList>
    </citation>
    <scope>NUCLEOTIDE SEQUENCE</scope>
    <source>
        <strain evidence="8">BAD-6</strain>
    </source>
</reference>